<gene>
    <name evidence="1" type="ORF">LCGC14_1487730</name>
</gene>
<proteinExistence type="predicted"/>
<evidence type="ECO:0000313" key="1">
    <source>
        <dbReference type="EMBL" id="KKM65790.1"/>
    </source>
</evidence>
<dbReference type="EMBL" id="LAZR01010659">
    <property type="protein sequence ID" value="KKM65790.1"/>
    <property type="molecule type" value="Genomic_DNA"/>
</dbReference>
<name>A0A0F9LND5_9ZZZZ</name>
<protein>
    <submittedName>
        <fullName evidence="1">Uncharacterized protein</fullName>
    </submittedName>
</protein>
<organism evidence="1">
    <name type="scientific">marine sediment metagenome</name>
    <dbReference type="NCBI Taxonomy" id="412755"/>
    <lineage>
        <taxon>unclassified sequences</taxon>
        <taxon>metagenomes</taxon>
        <taxon>ecological metagenomes</taxon>
    </lineage>
</organism>
<accession>A0A0F9LND5</accession>
<sequence>MPIQDGDPLLCGVGYAAVGSGAPLIAMKKLTGTTGGTEGDITNINHGLTVSKIIGCQVLVTQSSSNLVPPAFTTVVEHEYDFFILASVVRIVLHASNSGSIINGAITVLITYEE</sequence>
<dbReference type="AlphaFoldDB" id="A0A0F9LND5"/>
<reference evidence="1" key="1">
    <citation type="journal article" date="2015" name="Nature">
        <title>Complex archaea that bridge the gap between prokaryotes and eukaryotes.</title>
        <authorList>
            <person name="Spang A."/>
            <person name="Saw J.H."/>
            <person name="Jorgensen S.L."/>
            <person name="Zaremba-Niedzwiedzka K."/>
            <person name="Martijn J."/>
            <person name="Lind A.E."/>
            <person name="van Eijk R."/>
            <person name="Schleper C."/>
            <person name="Guy L."/>
            <person name="Ettema T.J."/>
        </authorList>
    </citation>
    <scope>NUCLEOTIDE SEQUENCE</scope>
</reference>
<comment type="caution">
    <text evidence="1">The sequence shown here is derived from an EMBL/GenBank/DDBJ whole genome shotgun (WGS) entry which is preliminary data.</text>
</comment>